<dbReference type="EMBL" id="CASHSV030000409">
    <property type="protein sequence ID" value="CAJ2662259.1"/>
    <property type="molecule type" value="Genomic_DNA"/>
</dbReference>
<reference evidence="1" key="1">
    <citation type="submission" date="2023-10" db="EMBL/GenBank/DDBJ databases">
        <authorList>
            <person name="Rodriguez Cubillos JULIANA M."/>
            <person name="De Vega J."/>
        </authorList>
    </citation>
    <scope>NUCLEOTIDE SEQUENCE</scope>
</reference>
<accession>A0ACB0L160</accession>
<protein>
    <submittedName>
        <fullName evidence="1">Uncharacterized protein</fullName>
    </submittedName>
</protein>
<name>A0ACB0L160_TRIPR</name>
<gene>
    <name evidence="1" type="ORF">MILVUS5_LOCUS27869</name>
</gene>
<evidence type="ECO:0000313" key="1">
    <source>
        <dbReference type="EMBL" id="CAJ2662259.1"/>
    </source>
</evidence>
<proteinExistence type="predicted"/>
<dbReference type="Proteomes" id="UP001177021">
    <property type="component" value="Unassembled WGS sequence"/>
</dbReference>
<organism evidence="1 2">
    <name type="scientific">Trifolium pratense</name>
    <name type="common">Red clover</name>
    <dbReference type="NCBI Taxonomy" id="57577"/>
    <lineage>
        <taxon>Eukaryota</taxon>
        <taxon>Viridiplantae</taxon>
        <taxon>Streptophyta</taxon>
        <taxon>Embryophyta</taxon>
        <taxon>Tracheophyta</taxon>
        <taxon>Spermatophyta</taxon>
        <taxon>Magnoliopsida</taxon>
        <taxon>eudicotyledons</taxon>
        <taxon>Gunneridae</taxon>
        <taxon>Pentapetalae</taxon>
        <taxon>rosids</taxon>
        <taxon>fabids</taxon>
        <taxon>Fabales</taxon>
        <taxon>Fabaceae</taxon>
        <taxon>Papilionoideae</taxon>
        <taxon>50 kb inversion clade</taxon>
        <taxon>NPAAA clade</taxon>
        <taxon>Hologalegina</taxon>
        <taxon>IRL clade</taxon>
        <taxon>Trifolieae</taxon>
        <taxon>Trifolium</taxon>
    </lineage>
</organism>
<sequence length="1465" mass="165918">MDCSEEGKTTLGTYVLREEANVWWKNAKLRLGPGGMAIPWAMFKREFLVKYFPVDVKNKKVVEFMELKQGNMTVAEYAVKFETLCAFSPHYNTMEAENDKCVKFESDYRQLNKVTIKNKYPLPRIDDLMDQLVGACVFSKIDLRSGYHQIKVKTEDIPKTAFRTRYGHYEYSVMPFGVTNAPGVFMEYMNRIFHSFLDRFVVVFIDDILIYSKSEEGHEEHLRIVLQVLKEKKLYAKLSKCEFWMKEVSFLGHIISSGGIAVDPAKVDAVSQWGTPESVSEIRSFLGLAGYYRRFIEGFSKLALPLTKLTRKDQAFVWDGICEKSFQELKRRLTTAPVLILPDAKESFVVYCDASKLGLGGVLMQGGNVVAYASRQLKVHERNYPTHDLELAAVVFALKVWRHYLYGSRFEVFSDHKSLKYLFDQKELNIRQRRWLEFLKDYDFELSYHPGKANVVADALSRKTLHMSSLMVRELELIEEFRDLSLVCEVTSSSVKLGMLRLTNPFLEDIKERQKSDKKLMEKMIVRLHGIPTSIISDRDPRFTSRFWESLQEALGTKLRLSSAYHPQTDGQSERTIQSLEDLLRACVLEQNVNWDSCLPLVEFTYNNSYHSSIGMAPFEALYGRRCRTPLCWYETGEGAILGPEIVQETTEKIRMIREKMKASQRRALKSRKLTSRFIGPFEILKRVGKVAYRIALPPSLANLHDVFHVSQLRKYVSDPTHVIESDDVQVRDDLTIETVPLRIEGREVKRLRNKEIASVKVVWGGPAGYSADQHAYLCLDPSTERIYTSRHVKFVETEFPFRSLVAQPTTSTTSQTGPLQLPILPTIAPPTASTNPTSPDTSLVEPPFPSGISSPTTSRSSSSNTTSNEMTSNDPPSSIQPTLLPQPQTTSPPTTTTEPHGGGIITRSKNNIVKPIHKLNLHVRPSSPMEPGTITQALRDPDWRSAMLAEFDALHRNNTWELVGRSSAQNLVGCKWVFCIKRNPDGSIDRYKARLVAKGFHQRPGCDYTETFSPVVKPVTIRIILALAVRQGWSVRQLDVNNAFLQGTLNEEVYMAQPPGFVNKSFPDHVCRLKKALYGLKQAPRAWYMELRVFLLSIGFVNSTADASLFIQRTPRVTLYLLVYVDDIIVTGSSSTKLSRLIATLAARFSLKDLGYLNYFLGVEVIPSAAGMFLSQRKYITDLLQKSGMTEAKPASTPITATPPLLKNSGDPLPSPTEYRALVGSLQYLSLTRPDIAFATNKLAQFMQNPSTMHWLALKHLLRYLVASYDKGIFISATAPLTFHAYSDADWAGDKDDYISTTGYLLYLGDTPICWSSRKQRSVARSSTEAEYKALADTASELLWVLSLFTELGHTPTAGPVIYYDNLGATHLSANPVFHSRMKHIALAYHFVRENVQRGRFRVSFVSTNDQLADILTKPLLRPRRGETATTIAEEKKQRQRRKDLVVDDKNGERSSDDRVKFGG</sequence>
<keyword evidence="2" id="KW-1185">Reference proteome</keyword>
<evidence type="ECO:0000313" key="2">
    <source>
        <dbReference type="Proteomes" id="UP001177021"/>
    </source>
</evidence>
<comment type="caution">
    <text evidence="1">The sequence shown here is derived from an EMBL/GenBank/DDBJ whole genome shotgun (WGS) entry which is preliminary data.</text>
</comment>